<evidence type="ECO:0000259" key="1">
    <source>
        <dbReference type="Pfam" id="PF17171"/>
    </source>
</evidence>
<name>A0A2G9UGV2_TELCI</name>
<keyword evidence="3" id="KW-1185">Reference proteome</keyword>
<reference evidence="2 3" key="1">
    <citation type="submission" date="2015-09" db="EMBL/GenBank/DDBJ databases">
        <title>Draft genome of the parasitic nematode Teladorsagia circumcincta isolate WARC Sus (inbred).</title>
        <authorList>
            <person name="Mitreva M."/>
        </authorList>
    </citation>
    <scope>NUCLEOTIDE SEQUENCE [LARGE SCALE GENOMIC DNA]</scope>
    <source>
        <strain evidence="2 3">S</strain>
    </source>
</reference>
<proteinExistence type="predicted"/>
<dbReference type="AlphaFoldDB" id="A0A2G9UGV2"/>
<dbReference type="Proteomes" id="UP000230423">
    <property type="component" value="Unassembled WGS sequence"/>
</dbReference>
<dbReference type="SUPFAM" id="SSF47616">
    <property type="entry name" value="GST C-terminal domain-like"/>
    <property type="match status" value="1"/>
</dbReference>
<dbReference type="EMBL" id="KZ346649">
    <property type="protein sequence ID" value="PIO69454.1"/>
    <property type="molecule type" value="Genomic_DNA"/>
</dbReference>
<accession>A0A2G9UGV2</accession>
<dbReference type="PANTHER" id="PTHR12289">
    <property type="entry name" value="METAXIN RELATED"/>
    <property type="match status" value="1"/>
</dbReference>
<protein>
    <recommendedName>
        <fullName evidence="1">Metaxin glutathione S-transferase domain-containing protein</fullName>
    </recommendedName>
</protein>
<evidence type="ECO:0000313" key="2">
    <source>
        <dbReference type="EMBL" id="PIO69454.1"/>
    </source>
</evidence>
<sequence>MYHHDIPYLHYKELTGADCAVFSHLATILYIPPNNYAKELLRKEYPELVTYCDHIRDSVFGKKFAEE</sequence>
<dbReference type="GO" id="GO:0005737">
    <property type="term" value="C:cytoplasm"/>
    <property type="evidence" value="ECO:0007669"/>
    <property type="project" value="TreeGrafter"/>
</dbReference>
<dbReference type="Pfam" id="PF17171">
    <property type="entry name" value="GST_C_6"/>
    <property type="match status" value="1"/>
</dbReference>
<dbReference type="OrthoDB" id="5809458at2759"/>
<dbReference type="PANTHER" id="PTHR12289:SF41">
    <property type="entry name" value="FAILED AXON CONNECTIONS-RELATED"/>
    <property type="match status" value="1"/>
</dbReference>
<dbReference type="InterPro" id="IPR050931">
    <property type="entry name" value="Mito_Protein_Transport_Metaxin"/>
</dbReference>
<dbReference type="InterPro" id="IPR036282">
    <property type="entry name" value="Glutathione-S-Trfase_C_sf"/>
</dbReference>
<evidence type="ECO:0000313" key="3">
    <source>
        <dbReference type="Proteomes" id="UP000230423"/>
    </source>
</evidence>
<organism evidence="2 3">
    <name type="scientific">Teladorsagia circumcincta</name>
    <name type="common">Brown stomach worm</name>
    <name type="synonym">Ostertagia circumcincta</name>
    <dbReference type="NCBI Taxonomy" id="45464"/>
    <lineage>
        <taxon>Eukaryota</taxon>
        <taxon>Metazoa</taxon>
        <taxon>Ecdysozoa</taxon>
        <taxon>Nematoda</taxon>
        <taxon>Chromadorea</taxon>
        <taxon>Rhabditida</taxon>
        <taxon>Rhabditina</taxon>
        <taxon>Rhabditomorpha</taxon>
        <taxon>Strongyloidea</taxon>
        <taxon>Trichostrongylidae</taxon>
        <taxon>Teladorsagia</taxon>
    </lineage>
</organism>
<feature type="domain" description="Metaxin glutathione S-transferase" evidence="1">
    <location>
        <begin position="7"/>
        <end position="55"/>
    </location>
</feature>
<gene>
    <name evidence="2" type="ORF">TELCIR_08722</name>
</gene>
<dbReference type="InterPro" id="IPR033468">
    <property type="entry name" value="Metaxin_GST"/>
</dbReference>